<dbReference type="GO" id="GO:0008270">
    <property type="term" value="F:zinc ion binding"/>
    <property type="evidence" value="ECO:0007669"/>
    <property type="project" value="UniProtKB-KW"/>
</dbReference>
<dbReference type="STRING" id="13706.A0A1X2HPA3"/>
<feature type="region of interest" description="Disordered" evidence="8">
    <location>
        <begin position="345"/>
        <end position="366"/>
    </location>
</feature>
<evidence type="ECO:0000256" key="2">
    <source>
        <dbReference type="ARBA" id="ARBA00022692"/>
    </source>
</evidence>
<dbReference type="InterPro" id="IPR013083">
    <property type="entry name" value="Znf_RING/FYVE/PHD"/>
</dbReference>
<keyword evidence="5" id="KW-0862">Zinc</keyword>
<dbReference type="SUPFAM" id="SSF57850">
    <property type="entry name" value="RING/U-box"/>
    <property type="match status" value="1"/>
</dbReference>
<dbReference type="Proteomes" id="UP000242180">
    <property type="component" value="Unassembled WGS sequence"/>
</dbReference>
<dbReference type="SMART" id="SM00744">
    <property type="entry name" value="RINGv"/>
    <property type="match status" value="1"/>
</dbReference>
<dbReference type="EMBL" id="MCGN01000002">
    <property type="protein sequence ID" value="ORZ01132.1"/>
    <property type="molecule type" value="Genomic_DNA"/>
</dbReference>
<dbReference type="OMA" id="KRYCWVC"/>
<feature type="compositionally biased region" description="Low complexity" evidence="8">
    <location>
        <begin position="60"/>
        <end position="73"/>
    </location>
</feature>
<evidence type="ECO:0000256" key="8">
    <source>
        <dbReference type="SAM" id="MobiDB-lite"/>
    </source>
</evidence>
<keyword evidence="3" id="KW-0479">Metal-binding</keyword>
<evidence type="ECO:0000259" key="9">
    <source>
        <dbReference type="PROSITE" id="PS51292"/>
    </source>
</evidence>
<sequence>MSHFRCPNSTLMSAAGYYAYHQPHSTLADSTTSESRPRAASTSSAAGRRVVILDEDKDSTVSSNSTSSSSSSTILAPRTQPRQQPTNDSAQWNAHDSTALTEQQQRQPILSGDQAVAAAVAAEEEEDSKRCWICFGEDEDTEGKWVKPCKCSLVSHEKCLLTWIEENQRGAPMKKVYCPQCATPYVLSERRSVSLSLLSLIDTLAHTAAPYLAFLGLGCSMLITSTTYGAYTVMTILGARESERLIGAPVTWTWRTWFGLPSIPVALIMSRHRWADGILPFAAVLLIRASKTGWAGGRGQPMQMTWPPSPAVTLSILPWIRLLYNNLYLLTQHHLTRKLVRYQRPEQRQPRVEGRPQPRHRTTEERLRADILGEDDGQNEDQRVEREVGGLMGGSRGRQDLGVTIMGALLWPTVSSMVGSCLNHFKIVRQYFPEPFHRNVLGGCLFIVVKDIANLFYRYERIRQRQSRRVRNFDEIRRR</sequence>
<evidence type="ECO:0000313" key="11">
    <source>
        <dbReference type="Proteomes" id="UP000242180"/>
    </source>
</evidence>
<dbReference type="Gene3D" id="3.30.40.10">
    <property type="entry name" value="Zinc/RING finger domain, C3HC4 (zinc finger)"/>
    <property type="match status" value="1"/>
</dbReference>
<keyword evidence="2" id="KW-0812">Transmembrane</keyword>
<keyword evidence="11" id="KW-1185">Reference proteome</keyword>
<keyword evidence="7" id="KW-0472">Membrane</keyword>
<protein>
    <recommendedName>
        <fullName evidence="9">RING-CH-type domain-containing protein</fullName>
    </recommendedName>
</protein>
<dbReference type="OrthoDB" id="5817083at2759"/>
<evidence type="ECO:0000256" key="7">
    <source>
        <dbReference type="ARBA" id="ARBA00023136"/>
    </source>
</evidence>
<feature type="region of interest" description="Disordered" evidence="8">
    <location>
        <begin position="26"/>
        <end position="91"/>
    </location>
</feature>
<keyword evidence="6" id="KW-1133">Transmembrane helix</keyword>
<reference evidence="10 11" key="1">
    <citation type="submission" date="2016-07" db="EMBL/GenBank/DDBJ databases">
        <title>Pervasive Adenine N6-methylation of Active Genes in Fungi.</title>
        <authorList>
            <consortium name="DOE Joint Genome Institute"/>
            <person name="Mondo S.J."/>
            <person name="Dannebaum R.O."/>
            <person name="Kuo R.C."/>
            <person name="Labutti K."/>
            <person name="Haridas S."/>
            <person name="Kuo A."/>
            <person name="Salamov A."/>
            <person name="Ahrendt S.R."/>
            <person name="Lipzen A."/>
            <person name="Sullivan W."/>
            <person name="Andreopoulos W.B."/>
            <person name="Clum A."/>
            <person name="Lindquist E."/>
            <person name="Daum C."/>
            <person name="Ramamoorthy G.K."/>
            <person name="Gryganskyi A."/>
            <person name="Culley D."/>
            <person name="Magnuson J.K."/>
            <person name="James T.Y."/>
            <person name="O'Malley M.A."/>
            <person name="Stajich J.E."/>
            <person name="Spatafora J.W."/>
            <person name="Visel A."/>
            <person name="Grigoriev I.V."/>
        </authorList>
    </citation>
    <scope>NUCLEOTIDE SEQUENCE [LARGE SCALE GENOMIC DNA]</scope>
    <source>
        <strain evidence="10 11">NRRL 2496</strain>
    </source>
</reference>
<dbReference type="GO" id="GO:0016020">
    <property type="term" value="C:membrane"/>
    <property type="evidence" value="ECO:0007669"/>
    <property type="project" value="UniProtKB-SubCell"/>
</dbReference>
<dbReference type="Pfam" id="PF12906">
    <property type="entry name" value="RINGv"/>
    <property type="match status" value="1"/>
</dbReference>
<evidence type="ECO:0000256" key="3">
    <source>
        <dbReference type="ARBA" id="ARBA00022723"/>
    </source>
</evidence>
<proteinExistence type="predicted"/>
<feature type="domain" description="RING-CH-type" evidence="9">
    <location>
        <begin position="123"/>
        <end position="188"/>
    </location>
</feature>
<accession>A0A1X2HPA3</accession>
<dbReference type="PROSITE" id="PS51292">
    <property type="entry name" value="ZF_RING_CH"/>
    <property type="match status" value="1"/>
</dbReference>
<feature type="compositionally biased region" description="Low complexity" evidence="8">
    <location>
        <begin position="30"/>
        <end position="49"/>
    </location>
</feature>
<name>A0A1X2HPA3_SYNRA</name>
<comment type="subcellular location">
    <subcellularLocation>
        <location evidence="1">Membrane</location>
        <topology evidence="1">Multi-pass membrane protein</topology>
    </subcellularLocation>
</comment>
<evidence type="ECO:0000256" key="5">
    <source>
        <dbReference type="ARBA" id="ARBA00022833"/>
    </source>
</evidence>
<dbReference type="InterPro" id="IPR011016">
    <property type="entry name" value="Znf_RING-CH"/>
</dbReference>
<organism evidence="10 11">
    <name type="scientific">Syncephalastrum racemosum</name>
    <name type="common">Filamentous fungus</name>
    <dbReference type="NCBI Taxonomy" id="13706"/>
    <lineage>
        <taxon>Eukaryota</taxon>
        <taxon>Fungi</taxon>
        <taxon>Fungi incertae sedis</taxon>
        <taxon>Mucoromycota</taxon>
        <taxon>Mucoromycotina</taxon>
        <taxon>Mucoromycetes</taxon>
        <taxon>Mucorales</taxon>
        <taxon>Syncephalastraceae</taxon>
        <taxon>Syncephalastrum</taxon>
    </lineage>
</organism>
<gene>
    <name evidence="10" type="ORF">BCR43DRAFT_486429</name>
</gene>
<evidence type="ECO:0000313" key="10">
    <source>
        <dbReference type="EMBL" id="ORZ01132.1"/>
    </source>
</evidence>
<comment type="caution">
    <text evidence="10">The sequence shown here is derived from an EMBL/GenBank/DDBJ whole genome shotgun (WGS) entry which is preliminary data.</text>
</comment>
<evidence type="ECO:0000256" key="6">
    <source>
        <dbReference type="ARBA" id="ARBA00022989"/>
    </source>
</evidence>
<dbReference type="AlphaFoldDB" id="A0A1X2HPA3"/>
<dbReference type="InParanoid" id="A0A1X2HPA3"/>
<dbReference type="PANTHER" id="PTHR46283">
    <property type="entry name" value="E3 UBIQUITIN-PROTEIN LIGASE MARCH5"/>
    <property type="match status" value="1"/>
</dbReference>
<keyword evidence="4" id="KW-0863">Zinc-finger</keyword>
<feature type="compositionally biased region" description="Polar residues" evidence="8">
    <location>
        <begin position="80"/>
        <end position="91"/>
    </location>
</feature>
<evidence type="ECO:0000256" key="1">
    <source>
        <dbReference type="ARBA" id="ARBA00004141"/>
    </source>
</evidence>
<evidence type="ECO:0000256" key="4">
    <source>
        <dbReference type="ARBA" id="ARBA00022771"/>
    </source>
</evidence>